<dbReference type="Gene3D" id="3.40.640.10">
    <property type="entry name" value="Type I PLP-dependent aspartate aminotransferase-like (Major domain)"/>
    <property type="match status" value="1"/>
</dbReference>
<proteinExistence type="predicted"/>
<evidence type="ECO:0000256" key="2">
    <source>
        <dbReference type="ARBA" id="ARBA00022679"/>
    </source>
</evidence>
<dbReference type="SUPFAM" id="SSF53383">
    <property type="entry name" value="PLP-dependent transferases"/>
    <property type="match status" value="1"/>
</dbReference>
<keyword evidence="2 4" id="KW-0808">Transferase</keyword>
<feature type="domain" description="Aminotransferase class I/classII large" evidence="3">
    <location>
        <begin position="180"/>
        <end position="356"/>
    </location>
</feature>
<evidence type="ECO:0000256" key="1">
    <source>
        <dbReference type="ARBA" id="ARBA00001933"/>
    </source>
</evidence>
<keyword evidence="5" id="KW-1185">Reference proteome</keyword>
<dbReference type="GO" id="GO:0030170">
    <property type="term" value="F:pyridoxal phosphate binding"/>
    <property type="evidence" value="ECO:0007669"/>
    <property type="project" value="InterPro"/>
</dbReference>
<comment type="cofactor">
    <cofactor evidence="1">
        <name>pyridoxal 5'-phosphate</name>
        <dbReference type="ChEBI" id="CHEBI:597326"/>
    </cofactor>
</comment>
<gene>
    <name evidence="4" type="ORF">BLX24_04580</name>
</gene>
<keyword evidence="4" id="KW-0032">Aminotransferase</keyword>
<dbReference type="RefSeq" id="WP_071501920.1">
    <property type="nucleotide sequence ID" value="NZ_MORL01000002.1"/>
</dbReference>
<name>A0A1S2VPE8_9BACT</name>
<dbReference type="PANTHER" id="PTHR13693">
    <property type="entry name" value="CLASS II AMINOTRANSFERASE/8-AMINO-7-OXONONANOATE SYNTHASE"/>
    <property type="match status" value="1"/>
</dbReference>
<dbReference type="InterPro" id="IPR015422">
    <property type="entry name" value="PyrdxlP-dep_Trfase_small"/>
</dbReference>
<sequence>MEQAFHTIDHLPDRFITLDGQPYLFFSGTAYLGLPQHPSFRQLMTEAMARYGTVFGSSRNGNLRLAIYEPAEAQLAAFAGAPAALTLSSGMMAGQAVINWLKLPSAWAGVNSPVTFIYAPHTHPALWHEPTVSLPGCPFSDWVAGLPALLAQGDGPVVILVNSLDAVRSEAYFFDWMASLPTNRPITVVVDDSHGLGVLGHERRGIWQHLPKPAGVRVVVTASLAKAMGLPGGVVLAGAEPVASLRHTAFFGGCSPIPPAYLNAYVEAGTLYQQAHDKLGRLIQLAETWLLPTGLFKQAPDYPVFYTDDDALYPFLLKQGICIYSFAYPTAADKANTRIVISAFHEPEDIDRLGEAVRRYRAELPTEQVISEIVADRS</sequence>
<dbReference type="Proteomes" id="UP000181790">
    <property type="component" value="Unassembled WGS sequence"/>
</dbReference>
<evidence type="ECO:0000259" key="3">
    <source>
        <dbReference type="Pfam" id="PF00155"/>
    </source>
</evidence>
<dbReference type="AlphaFoldDB" id="A0A1S2VPE8"/>
<dbReference type="Pfam" id="PF00155">
    <property type="entry name" value="Aminotran_1_2"/>
    <property type="match status" value="1"/>
</dbReference>
<dbReference type="InterPro" id="IPR015421">
    <property type="entry name" value="PyrdxlP-dep_Trfase_major"/>
</dbReference>
<dbReference type="GO" id="GO:0008483">
    <property type="term" value="F:transaminase activity"/>
    <property type="evidence" value="ECO:0007669"/>
    <property type="project" value="UniProtKB-KW"/>
</dbReference>
<evidence type="ECO:0000313" key="5">
    <source>
        <dbReference type="Proteomes" id="UP000181790"/>
    </source>
</evidence>
<evidence type="ECO:0000313" key="4">
    <source>
        <dbReference type="EMBL" id="OIN60125.1"/>
    </source>
</evidence>
<comment type="caution">
    <text evidence="4">The sequence shown here is derived from an EMBL/GenBank/DDBJ whole genome shotgun (WGS) entry which is preliminary data.</text>
</comment>
<dbReference type="InterPro" id="IPR015424">
    <property type="entry name" value="PyrdxlP-dep_Trfase"/>
</dbReference>
<dbReference type="InterPro" id="IPR004839">
    <property type="entry name" value="Aminotransferase_I/II_large"/>
</dbReference>
<dbReference type="Gene3D" id="3.90.1150.10">
    <property type="entry name" value="Aspartate Aminotransferase, domain 1"/>
    <property type="match status" value="1"/>
</dbReference>
<accession>A0A1S2VPE8</accession>
<dbReference type="EMBL" id="MORL01000002">
    <property type="protein sequence ID" value="OIN60125.1"/>
    <property type="molecule type" value="Genomic_DNA"/>
</dbReference>
<reference evidence="4 5" key="1">
    <citation type="submission" date="2016-10" db="EMBL/GenBank/DDBJ databases">
        <title>Arsenicibacter rosenii gen. nov., sp. nov., an efficient arsenic-methylating bacterium isolated from an arsenic-contaminated paddy soil.</title>
        <authorList>
            <person name="Huang K."/>
        </authorList>
    </citation>
    <scope>NUCLEOTIDE SEQUENCE [LARGE SCALE GENOMIC DNA]</scope>
    <source>
        <strain evidence="4 5">SM-1</strain>
    </source>
</reference>
<protein>
    <submittedName>
        <fullName evidence="4">Aminotransferase class I/II</fullName>
    </submittedName>
</protein>
<dbReference type="OrthoDB" id="846426at2"/>
<dbReference type="InterPro" id="IPR050087">
    <property type="entry name" value="AON_synthase_class-II"/>
</dbReference>
<organism evidence="4 5">
    <name type="scientific">Arsenicibacter rosenii</name>
    <dbReference type="NCBI Taxonomy" id="1750698"/>
    <lineage>
        <taxon>Bacteria</taxon>
        <taxon>Pseudomonadati</taxon>
        <taxon>Bacteroidota</taxon>
        <taxon>Cytophagia</taxon>
        <taxon>Cytophagales</taxon>
        <taxon>Spirosomataceae</taxon>
        <taxon>Arsenicibacter</taxon>
    </lineage>
</organism>